<dbReference type="InterPro" id="IPR007475">
    <property type="entry name" value="UbiK"/>
</dbReference>
<sequence length="104" mass="11177">MSTGPNRLLDDLAKLMTDAAGAAQGVRREVETAFRAQAERLLNNMDVVQREEFDAVSDMARKAREENLKLAARIKALEAKLGVADAPSAADKPAKPASGRTAKK</sequence>
<dbReference type="RefSeq" id="WP_116623944.1">
    <property type="nucleotide sequence ID" value="NZ_QURN01000007.1"/>
</dbReference>
<evidence type="ECO:0000313" key="2">
    <source>
        <dbReference type="EMBL" id="RFC67510.1"/>
    </source>
</evidence>
<gene>
    <name evidence="2" type="ORF">DY251_10965</name>
</gene>
<keyword evidence="3" id="KW-1185">Reference proteome</keyword>
<feature type="compositionally biased region" description="Low complexity" evidence="1">
    <location>
        <begin position="84"/>
        <end position="98"/>
    </location>
</feature>
<evidence type="ECO:0000313" key="3">
    <source>
        <dbReference type="Proteomes" id="UP000262379"/>
    </source>
</evidence>
<dbReference type="EMBL" id="QURN01000007">
    <property type="protein sequence ID" value="RFC67510.1"/>
    <property type="molecule type" value="Genomic_DNA"/>
</dbReference>
<dbReference type="Proteomes" id="UP000262379">
    <property type="component" value="Unassembled WGS sequence"/>
</dbReference>
<dbReference type="Pfam" id="PF04380">
    <property type="entry name" value="BMFP"/>
    <property type="match status" value="1"/>
</dbReference>
<proteinExistence type="predicted"/>
<feature type="region of interest" description="Disordered" evidence="1">
    <location>
        <begin position="83"/>
        <end position="104"/>
    </location>
</feature>
<reference evidence="3" key="1">
    <citation type="submission" date="2018-08" db="EMBL/GenBank/DDBJ databases">
        <authorList>
            <person name="Im W.T."/>
        </authorList>
    </citation>
    <scope>NUCLEOTIDE SEQUENCE [LARGE SCALE GENOMIC DNA]</scope>
    <source>
        <strain evidence="3">LA-28</strain>
    </source>
</reference>
<comment type="caution">
    <text evidence="2">The sequence shown here is derived from an EMBL/GenBank/DDBJ whole genome shotgun (WGS) entry which is preliminary data.</text>
</comment>
<protein>
    <recommendedName>
        <fullName evidence="4">Accessory factor UbiK family protein</fullName>
    </recommendedName>
</protein>
<organism evidence="2 3">
    <name type="scientific">Mesorhizobium denitrificans</name>
    <dbReference type="NCBI Taxonomy" id="2294114"/>
    <lineage>
        <taxon>Bacteria</taxon>
        <taxon>Pseudomonadati</taxon>
        <taxon>Pseudomonadota</taxon>
        <taxon>Alphaproteobacteria</taxon>
        <taxon>Hyphomicrobiales</taxon>
        <taxon>Phyllobacteriaceae</taxon>
        <taxon>Mesorhizobium</taxon>
    </lineage>
</organism>
<evidence type="ECO:0008006" key="4">
    <source>
        <dbReference type="Google" id="ProtNLM"/>
    </source>
</evidence>
<dbReference type="AlphaFoldDB" id="A0A371XE51"/>
<accession>A0A371XE51</accession>
<name>A0A371XE51_9HYPH</name>
<evidence type="ECO:0000256" key="1">
    <source>
        <dbReference type="SAM" id="MobiDB-lite"/>
    </source>
</evidence>